<evidence type="ECO:0000259" key="9">
    <source>
        <dbReference type="PROSITE" id="PS50893"/>
    </source>
</evidence>
<feature type="domain" description="ABC transporter" evidence="9">
    <location>
        <begin position="380"/>
        <end position="584"/>
    </location>
</feature>
<comment type="caution">
    <text evidence="11">The sequence shown here is derived from an EMBL/GenBank/DDBJ whole genome shotgun (WGS) entry which is preliminary data.</text>
</comment>
<keyword evidence="3 8" id="KW-0812">Transmembrane</keyword>
<evidence type="ECO:0000313" key="12">
    <source>
        <dbReference type="Proteomes" id="UP000188879"/>
    </source>
</evidence>
<dbReference type="EMBL" id="MLCO01000167">
    <property type="protein sequence ID" value="ONG51336.1"/>
    <property type="molecule type" value="Genomic_DNA"/>
</dbReference>
<dbReference type="InterPro" id="IPR050835">
    <property type="entry name" value="ABC_transporter_sub-D"/>
</dbReference>
<dbReference type="Pfam" id="PF00005">
    <property type="entry name" value="ABC_tran"/>
    <property type="match status" value="1"/>
</dbReference>
<protein>
    <submittedName>
        <fullName evidence="11">ABC transporter ATP-binding protein</fullName>
    </submittedName>
</protein>
<evidence type="ECO:0000256" key="2">
    <source>
        <dbReference type="ARBA" id="ARBA00022448"/>
    </source>
</evidence>
<dbReference type="InterPro" id="IPR036640">
    <property type="entry name" value="ABC1_TM_sf"/>
</dbReference>
<evidence type="ECO:0000259" key="10">
    <source>
        <dbReference type="PROSITE" id="PS50929"/>
    </source>
</evidence>
<feature type="transmembrane region" description="Helical" evidence="8">
    <location>
        <begin position="81"/>
        <end position="102"/>
    </location>
</feature>
<dbReference type="GO" id="GO:0005524">
    <property type="term" value="F:ATP binding"/>
    <property type="evidence" value="ECO:0007669"/>
    <property type="project" value="UniProtKB-KW"/>
</dbReference>
<dbReference type="Gene3D" id="1.20.1560.10">
    <property type="entry name" value="ABC transporter type 1, transmembrane domain"/>
    <property type="match status" value="1"/>
</dbReference>
<evidence type="ECO:0000256" key="6">
    <source>
        <dbReference type="ARBA" id="ARBA00022989"/>
    </source>
</evidence>
<dbReference type="InterPro" id="IPR003593">
    <property type="entry name" value="AAA+_ATPase"/>
</dbReference>
<reference evidence="11 12" key="1">
    <citation type="submission" date="2016-10" db="EMBL/GenBank/DDBJ databases">
        <title>Draft Genome sequence of Roseomonas sp. strain M3.</title>
        <authorList>
            <person name="Subhash Y."/>
            <person name="Lee S."/>
        </authorList>
    </citation>
    <scope>NUCLEOTIDE SEQUENCE [LARGE SCALE GENOMIC DNA]</scope>
    <source>
        <strain evidence="11 12">M3</strain>
    </source>
</reference>
<dbReference type="PROSITE" id="PS50893">
    <property type="entry name" value="ABC_TRANSPORTER_2"/>
    <property type="match status" value="1"/>
</dbReference>
<dbReference type="GO" id="GO:0016887">
    <property type="term" value="F:ATP hydrolysis activity"/>
    <property type="evidence" value="ECO:0007669"/>
    <property type="project" value="InterPro"/>
</dbReference>
<dbReference type="GO" id="GO:0140359">
    <property type="term" value="F:ABC-type transporter activity"/>
    <property type="evidence" value="ECO:0007669"/>
    <property type="project" value="InterPro"/>
</dbReference>
<feature type="transmembrane region" description="Helical" evidence="8">
    <location>
        <begin position="200"/>
        <end position="220"/>
    </location>
</feature>
<keyword evidence="7 8" id="KW-0472">Membrane</keyword>
<dbReference type="Gene3D" id="3.40.50.300">
    <property type="entry name" value="P-loop containing nucleotide triphosphate hydrolases"/>
    <property type="match status" value="1"/>
</dbReference>
<accession>A0A1V2H005</accession>
<dbReference type="SUPFAM" id="SSF52540">
    <property type="entry name" value="P-loop containing nucleoside triphosphate hydrolases"/>
    <property type="match status" value="1"/>
</dbReference>
<keyword evidence="6 8" id="KW-1133">Transmembrane helix</keyword>
<dbReference type="PROSITE" id="PS00211">
    <property type="entry name" value="ABC_TRANSPORTER_1"/>
    <property type="match status" value="1"/>
</dbReference>
<keyword evidence="5 11" id="KW-0067">ATP-binding</keyword>
<evidence type="ECO:0000256" key="1">
    <source>
        <dbReference type="ARBA" id="ARBA00004651"/>
    </source>
</evidence>
<dbReference type="AlphaFoldDB" id="A0A1V2H005"/>
<feature type="domain" description="ABC transmembrane type-1" evidence="10">
    <location>
        <begin position="32"/>
        <end position="344"/>
    </location>
</feature>
<evidence type="ECO:0000256" key="3">
    <source>
        <dbReference type="ARBA" id="ARBA00022692"/>
    </source>
</evidence>
<dbReference type="InterPro" id="IPR003439">
    <property type="entry name" value="ABC_transporter-like_ATP-bd"/>
</dbReference>
<dbReference type="SUPFAM" id="SSF90123">
    <property type="entry name" value="ABC transporter transmembrane region"/>
    <property type="match status" value="1"/>
</dbReference>
<feature type="transmembrane region" description="Helical" evidence="8">
    <location>
        <begin position="30"/>
        <end position="51"/>
    </location>
</feature>
<evidence type="ECO:0000256" key="8">
    <source>
        <dbReference type="SAM" id="Phobius"/>
    </source>
</evidence>
<evidence type="ECO:0000256" key="7">
    <source>
        <dbReference type="ARBA" id="ARBA00023136"/>
    </source>
</evidence>
<name>A0A1V2H005_9PROT</name>
<dbReference type="RefSeq" id="WP_076958372.1">
    <property type="nucleotide sequence ID" value="NZ_MLCO01000167.1"/>
</dbReference>
<keyword evidence="4" id="KW-0547">Nucleotide-binding</keyword>
<evidence type="ECO:0000256" key="5">
    <source>
        <dbReference type="ARBA" id="ARBA00022840"/>
    </source>
</evidence>
<dbReference type="Proteomes" id="UP000188879">
    <property type="component" value="Unassembled WGS sequence"/>
</dbReference>
<keyword evidence="2" id="KW-0813">Transport</keyword>
<keyword evidence="12" id="KW-1185">Reference proteome</keyword>
<evidence type="ECO:0000256" key="4">
    <source>
        <dbReference type="ARBA" id="ARBA00022741"/>
    </source>
</evidence>
<dbReference type="InterPro" id="IPR011527">
    <property type="entry name" value="ABC1_TM_dom"/>
</dbReference>
<dbReference type="SMART" id="SM00382">
    <property type="entry name" value="AAA"/>
    <property type="match status" value="1"/>
</dbReference>
<dbReference type="InterPro" id="IPR017871">
    <property type="entry name" value="ABC_transporter-like_CS"/>
</dbReference>
<dbReference type="GO" id="GO:0005886">
    <property type="term" value="C:plasma membrane"/>
    <property type="evidence" value="ECO:0007669"/>
    <property type="project" value="UniProtKB-SubCell"/>
</dbReference>
<dbReference type="Pfam" id="PF06472">
    <property type="entry name" value="ABC_membrane_2"/>
    <property type="match status" value="1"/>
</dbReference>
<organism evidence="11 12">
    <name type="scientific">Teichococcus deserti</name>
    <dbReference type="NCBI Taxonomy" id="1817963"/>
    <lineage>
        <taxon>Bacteria</taxon>
        <taxon>Pseudomonadati</taxon>
        <taxon>Pseudomonadota</taxon>
        <taxon>Alphaproteobacteria</taxon>
        <taxon>Acetobacterales</taxon>
        <taxon>Roseomonadaceae</taxon>
        <taxon>Roseomonas</taxon>
    </lineage>
</organism>
<feature type="transmembrane region" description="Helical" evidence="8">
    <location>
        <begin position="285"/>
        <end position="309"/>
    </location>
</feature>
<gene>
    <name evidence="11" type="ORF">BKE38_16220</name>
</gene>
<dbReference type="PANTHER" id="PTHR11384">
    <property type="entry name" value="ATP-BINDING CASSETTE, SUB-FAMILY D MEMBER"/>
    <property type="match status" value="1"/>
</dbReference>
<dbReference type="CDD" id="cd03223">
    <property type="entry name" value="ABCD_peroxisomal_ALDP"/>
    <property type="match status" value="1"/>
</dbReference>
<comment type="subcellular location">
    <subcellularLocation>
        <location evidence="1">Cell membrane</location>
        <topology evidence="1">Multi-pass membrane protein</topology>
    </subcellularLocation>
</comment>
<evidence type="ECO:0000313" key="11">
    <source>
        <dbReference type="EMBL" id="ONG51336.1"/>
    </source>
</evidence>
<proteinExistence type="predicted"/>
<sequence length="584" mass="64001">MRNLFPFLRDAWALARPFWRSEERWKARGLVAVVVALNLALVGMGVVLTFWQRAFYNALEAKDFSAFTGLILWGHHGEEGFMPGFSIVAALYILVAVYAAYLRQALDIRWRRWVTEHMLADWLRDRAYYRIGLTAGQNGAQDGADNPDQRIAEDSKLFVSSALVLGLSLMNAVVTLFSYVALLWSLSGPMQLFGVSIPGYMVWVALLYAIFGSVISHVIGRRLIRLNFLQERVEANFRYALVRVRENMEGIALHGGEKQESQGLLGRFGAVIENWWGIMRVSKQLAFFSTGYNQVAIIFPFVAAAPAYFSGSMPLGGLIQTSSAFGEVQGSLSWFVTYYPDLTNWRASVDRLTGFQKALDEARASAGQGPARAPSAGALLTAEALDISLPDGRVLTQGAALALAPGEAVLITGRSGSGKSTLFRALAGIWPFGQGRIAVPEGSALFLPQRPYLPLGTLRQAVCYPATPEGFSDAAIGQALELAGLGALATQLDDAEHWDRRLSGGEQQRLALARALLLKPRWLFLDEATASLDPESEEKLYATLRRELPETAILSIAHRPAVARHHDRVLRLEGGTLIPQAAPV</sequence>
<dbReference type="OrthoDB" id="9810134at2"/>
<feature type="transmembrane region" description="Helical" evidence="8">
    <location>
        <begin position="157"/>
        <end position="180"/>
    </location>
</feature>
<dbReference type="PANTHER" id="PTHR11384:SF59">
    <property type="entry name" value="LYSOSOMAL COBALAMIN TRANSPORTER ABCD4"/>
    <property type="match status" value="1"/>
</dbReference>
<dbReference type="InterPro" id="IPR027417">
    <property type="entry name" value="P-loop_NTPase"/>
</dbReference>
<dbReference type="PROSITE" id="PS50929">
    <property type="entry name" value="ABC_TM1F"/>
    <property type="match status" value="1"/>
</dbReference>